<dbReference type="GO" id="GO:0030313">
    <property type="term" value="C:cell envelope"/>
    <property type="evidence" value="ECO:0007669"/>
    <property type="project" value="UniProtKB-SubCell"/>
</dbReference>
<evidence type="ECO:0000256" key="6">
    <source>
        <dbReference type="ARBA" id="ARBA00022833"/>
    </source>
</evidence>
<evidence type="ECO:0000256" key="1">
    <source>
        <dbReference type="ARBA" id="ARBA00001947"/>
    </source>
</evidence>
<keyword evidence="3" id="KW-0645">Protease</keyword>
<dbReference type="GO" id="GO:0004222">
    <property type="term" value="F:metalloendopeptidase activity"/>
    <property type="evidence" value="ECO:0007669"/>
    <property type="project" value="TreeGrafter"/>
</dbReference>
<comment type="caution">
    <text evidence="12">The sequence shown here is derived from an EMBL/GenBank/DDBJ whole genome shotgun (WGS) entry which is preliminary data.</text>
</comment>
<dbReference type="Gene3D" id="2.70.70.10">
    <property type="entry name" value="Glucose Permease (Domain IIA)"/>
    <property type="match status" value="1"/>
</dbReference>
<evidence type="ECO:0000313" key="13">
    <source>
        <dbReference type="Proteomes" id="UP000544872"/>
    </source>
</evidence>
<feature type="compositionally biased region" description="Low complexity" evidence="8">
    <location>
        <begin position="34"/>
        <end position="48"/>
    </location>
</feature>
<feature type="domain" description="Csd3-like second N-terminal" evidence="11">
    <location>
        <begin position="217"/>
        <end position="335"/>
    </location>
</feature>
<feature type="chain" id="PRO_5031015168" evidence="9">
    <location>
        <begin position="36"/>
        <end position="488"/>
    </location>
</feature>
<feature type="signal peptide" evidence="9">
    <location>
        <begin position="1"/>
        <end position="35"/>
    </location>
</feature>
<dbReference type="CDD" id="cd12797">
    <property type="entry name" value="M23_peptidase"/>
    <property type="match status" value="1"/>
</dbReference>
<evidence type="ECO:0000256" key="9">
    <source>
        <dbReference type="SAM" id="SignalP"/>
    </source>
</evidence>
<keyword evidence="9" id="KW-0732">Signal</keyword>
<name>A0A7X0DMC7_NOVIT</name>
<dbReference type="InterPro" id="IPR050570">
    <property type="entry name" value="Cell_wall_metabolism_enzyme"/>
</dbReference>
<dbReference type="InterPro" id="IPR045834">
    <property type="entry name" value="Csd3_N2"/>
</dbReference>
<protein>
    <submittedName>
        <fullName evidence="12">Murein DD-endopeptidase MepM/ murein hydrolase activator NlpD</fullName>
    </submittedName>
</protein>
<sequence>MRFCKPMLFAGLGMVCGASSVALLASLLHSQPETAAAPQPTAPQVAQAGKQSDTKPQTQTAEAQIQNSDARSLTGPRTPPRPLGRTPQQGAQNPIQTVSLQAGDAAIAPSSPAESVSTRVVTVGRGDTLMSVLGAGGVERQDAVTAVEALQDIYNPRALRVGDELTLTFSINEDGEQAFQGFSFTPNPGVQILTSRSEDNGFSSSQLKAKLTEELVRFKGSINSSLFDAAIAAGVPHSALSEFIRVFSYDVDFQRDIQKGDTFELAFNRKATAAGETVDVGDLVYASMTLSGNTITLFRFKSPDGSEDFYNSKGESIRKALLRTPINGARLSSGFGSRNHPVLGYTTMHKGVDFAAPTGTPIYAAGDGVIEMASPNGSYGNYVRVRHTPDYSTAYAHMSGFGKGISSGVRVRQGDVIGFVGTTGRSTGPHLHYEILQGGKQVNPMGVRFPTGRKLAGADLKKFEAARAGMEKTLAGLPNGIPSRTAKR</sequence>
<evidence type="ECO:0000256" key="2">
    <source>
        <dbReference type="ARBA" id="ARBA00004196"/>
    </source>
</evidence>
<evidence type="ECO:0000256" key="8">
    <source>
        <dbReference type="SAM" id="MobiDB-lite"/>
    </source>
</evidence>
<feature type="region of interest" description="Disordered" evidence="8">
    <location>
        <begin position="34"/>
        <end position="92"/>
    </location>
</feature>
<keyword evidence="7" id="KW-0482">Metalloprotease</keyword>
<feature type="domain" description="M23ase beta-sheet core" evidence="10">
    <location>
        <begin position="348"/>
        <end position="444"/>
    </location>
</feature>
<accession>A0A7X0DMC7</accession>
<dbReference type="RefSeq" id="WP_184262982.1">
    <property type="nucleotide sequence ID" value="NZ_JACIIX010000004.1"/>
</dbReference>
<evidence type="ECO:0000256" key="5">
    <source>
        <dbReference type="ARBA" id="ARBA00022801"/>
    </source>
</evidence>
<evidence type="ECO:0000259" key="11">
    <source>
        <dbReference type="Pfam" id="PF19425"/>
    </source>
</evidence>
<feature type="compositionally biased region" description="Polar residues" evidence="8">
    <location>
        <begin position="49"/>
        <end position="71"/>
    </location>
</feature>
<dbReference type="GO" id="GO:0006508">
    <property type="term" value="P:proteolysis"/>
    <property type="evidence" value="ECO:0007669"/>
    <property type="project" value="UniProtKB-KW"/>
</dbReference>
<evidence type="ECO:0000256" key="7">
    <source>
        <dbReference type="ARBA" id="ARBA00023049"/>
    </source>
</evidence>
<evidence type="ECO:0000259" key="10">
    <source>
        <dbReference type="Pfam" id="PF01551"/>
    </source>
</evidence>
<keyword evidence="13" id="KW-1185">Reference proteome</keyword>
<comment type="subcellular location">
    <subcellularLocation>
        <location evidence="2">Cell envelope</location>
    </subcellularLocation>
</comment>
<dbReference type="InterPro" id="IPR016047">
    <property type="entry name" value="M23ase_b-sheet_dom"/>
</dbReference>
<dbReference type="InterPro" id="IPR011055">
    <property type="entry name" value="Dup_hybrid_motif"/>
</dbReference>
<evidence type="ECO:0000256" key="4">
    <source>
        <dbReference type="ARBA" id="ARBA00022723"/>
    </source>
</evidence>
<keyword evidence="6" id="KW-0862">Zinc</keyword>
<dbReference type="PANTHER" id="PTHR21666:SF288">
    <property type="entry name" value="CELL DIVISION PROTEIN YTFB"/>
    <property type="match status" value="1"/>
</dbReference>
<reference evidence="12 13" key="1">
    <citation type="submission" date="2020-08" db="EMBL/GenBank/DDBJ databases">
        <title>Genomic Encyclopedia of Type Strains, Phase IV (KMG-IV): sequencing the most valuable type-strain genomes for metagenomic binning, comparative biology and taxonomic classification.</title>
        <authorList>
            <person name="Goeker M."/>
        </authorList>
    </citation>
    <scope>NUCLEOTIDE SEQUENCE [LARGE SCALE GENOMIC DNA]</scope>
    <source>
        <strain evidence="12 13">DSM 11590</strain>
    </source>
</reference>
<dbReference type="SUPFAM" id="SSF51261">
    <property type="entry name" value="Duplicated hybrid motif"/>
    <property type="match status" value="1"/>
</dbReference>
<dbReference type="EMBL" id="JACIIX010000004">
    <property type="protein sequence ID" value="MBB6210154.1"/>
    <property type="molecule type" value="Genomic_DNA"/>
</dbReference>
<dbReference type="AlphaFoldDB" id="A0A7X0DMC7"/>
<gene>
    <name evidence="12" type="ORF">FHS48_001564</name>
</gene>
<organism evidence="12 13">
    <name type="scientific">Novispirillum itersonii</name>
    <name type="common">Aquaspirillum itersonii</name>
    <dbReference type="NCBI Taxonomy" id="189"/>
    <lineage>
        <taxon>Bacteria</taxon>
        <taxon>Pseudomonadati</taxon>
        <taxon>Pseudomonadota</taxon>
        <taxon>Alphaproteobacteria</taxon>
        <taxon>Rhodospirillales</taxon>
        <taxon>Novispirillaceae</taxon>
        <taxon>Novispirillum</taxon>
    </lineage>
</organism>
<evidence type="ECO:0000313" key="12">
    <source>
        <dbReference type="EMBL" id="MBB6210154.1"/>
    </source>
</evidence>
<dbReference type="Pfam" id="PF19425">
    <property type="entry name" value="Csd3_N2"/>
    <property type="match status" value="1"/>
</dbReference>
<proteinExistence type="predicted"/>
<keyword evidence="4" id="KW-0479">Metal-binding</keyword>
<dbReference type="PANTHER" id="PTHR21666">
    <property type="entry name" value="PEPTIDASE-RELATED"/>
    <property type="match status" value="1"/>
</dbReference>
<dbReference type="GO" id="GO:0046872">
    <property type="term" value="F:metal ion binding"/>
    <property type="evidence" value="ECO:0007669"/>
    <property type="project" value="UniProtKB-KW"/>
</dbReference>
<comment type="cofactor">
    <cofactor evidence="1">
        <name>Zn(2+)</name>
        <dbReference type="ChEBI" id="CHEBI:29105"/>
    </cofactor>
</comment>
<dbReference type="Proteomes" id="UP000544872">
    <property type="component" value="Unassembled WGS sequence"/>
</dbReference>
<dbReference type="Pfam" id="PF01551">
    <property type="entry name" value="Peptidase_M23"/>
    <property type="match status" value="1"/>
</dbReference>
<dbReference type="Gene3D" id="3.10.450.350">
    <property type="match status" value="1"/>
</dbReference>
<evidence type="ECO:0000256" key="3">
    <source>
        <dbReference type="ARBA" id="ARBA00022670"/>
    </source>
</evidence>
<keyword evidence="5 12" id="KW-0378">Hydrolase</keyword>